<dbReference type="RefSeq" id="WP_034573566.1">
    <property type="nucleotide sequence ID" value="NZ_JRMP02000015.1"/>
</dbReference>
<evidence type="ECO:0000313" key="2">
    <source>
        <dbReference type="EMBL" id="MWV69861.1"/>
    </source>
</evidence>
<accession>A0A347VND0</accession>
<reference evidence="2 5" key="4">
    <citation type="submission" date="2019-12" db="EMBL/GenBank/DDBJ databases">
        <title>Multi-Generational Helicobacter saguini Isolates.</title>
        <authorList>
            <person name="Mannion A."/>
            <person name="Shen Z."/>
            <person name="Fox J.G."/>
        </authorList>
    </citation>
    <scope>NUCLEOTIDE SEQUENCE [LARGE SCALE GENOMIC DNA]</scope>
    <source>
        <strain evidence="2">16-048</strain>
        <strain evidence="5">16-048 (F4)</strain>
    </source>
</reference>
<dbReference type="AlphaFoldDB" id="A0A347VND0"/>
<reference evidence="3" key="3">
    <citation type="submission" date="2018-04" db="EMBL/GenBank/DDBJ databases">
        <authorList>
            <person name="Sheh A."/>
            <person name="Shen Z."/>
            <person name="Mannion A.J."/>
            <person name="Fox J.G."/>
        </authorList>
    </citation>
    <scope>NUCLEOTIDE SEQUENCE</scope>
    <source>
        <strain evidence="3">MIT 97-6194</strain>
    </source>
</reference>
<protein>
    <recommendedName>
        <fullName evidence="6">DUF4156 domain-containing protein</fullName>
    </recommendedName>
</protein>
<dbReference type="PROSITE" id="PS51257">
    <property type="entry name" value="PROKAR_LIPOPROTEIN"/>
    <property type="match status" value="1"/>
</dbReference>
<evidence type="ECO:0008006" key="6">
    <source>
        <dbReference type="Google" id="ProtNLM"/>
    </source>
</evidence>
<evidence type="ECO:0000313" key="3">
    <source>
        <dbReference type="EMBL" id="TLD93273.1"/>
    </source>
</evidence>
<keyword evidence="4" id="KW-1185">Reference proteome</keyword>
<feature type="region of interest" description="Disordered" evidence="1">
    <location>
        <begin position="28"/>
        <end position="47"/>
    </location>
</feature>
<feature type="compositionally biased region" description="Basic and acidic residues" evidence="1">
    <location>
        <begin position="36"/>
        <end position="47"/>
    </location>
</feature>
<dbReference type="OrthoDB" id="5325741at2"/>
<evidence type="ECO:0000256" key="1">
    <source>
        <dbReference type="SAM" id="MobiDB-lite"/>
    </source>
</evidence>
<dbReference type="Proteomes" id="UP000029714">
    <property type="component" value="Unassembled WGS sequence"/>
</dbReference>
<sequence>MGSYIKYAISACSSGLLAITLSGCFGSEPPKPQPKPKPEFKPSSLDEKARGITIASSKPYNCKIVGESEGYEEAGNTRGATKQKMRQGAINQLKNESVHAIAEGQKVMIAIGKEEMKCRVKEQVVVGEGKKKQVQVKYNEVDCTTWDPIPENAVILSYRIYGDLYDCGAK</sequence>
<organism evidence="3 4">
    <name type="scientific">Helicobacter saguini</name>
    <dbReference type="NCBI Taxonomy" id="1548018"/>
    <lineage>
        <taxon>Bacteria</taxon>
        <taxon>Pseudomonadati</taxon>
        <taxon>Campylobacterota</taxon>
        <taxon>Epsilonproteobacteria</taxon>
        <taxon>Campylobacterales</taxon>
        <taxon>Helicobacteraceae</taxon>
        <taxon>Helicobacter</taxon>
    </lineage>
</organism>
<name>A0A347VND0_9HELI</name>
<dbReference type="STRING" id="1548018.LS64_12770"/>
<reference evidence="3 4" key="1">
    <citation type="journal article" date="2014" name="Genome Announc.">
        <title>Draft genome sequences of eight enterohepatic helicobacter species isolated from both laboratory and wild rodents.</title>
        <authorList>
            <person name="Sheh A."/>
            <person name="Shen Z."/>
            <person name="Fox J.G."/>
        </authorList>
    </citation>
    <scope>NUCLEOTIDE SEQUENCE [LARGE SCALE GENOMIC DNA]</scope>
    <source>
        <strain evidence="3 4">MIT 97-6194</strain>
    </source>
</reference>
<dbReference type="EMBL" id="JRMP02000015">
    <property type="protein sequence ID" value="TLD93273.1"/>
    <property type="molecule type" value="Genomic_DNA"/>
</dbReference>
<evidence type="ECO:0000313" key="5">
    <source>
        <dbReference type="Proteomes" id="UP000477070"/>
    </source>
</evidence>
<gene>
    <name evidence="2" type="ORF">DCO61_07575</name>
    <name evidence="3" type="ORF">LS64_009170</name>
</gene>
<dbReference type="EMBL" id="QBIU01000001">
    <property type="protein sequence ID" value="MWV69861.1"/>
    <property type="molecule type" value="Genomic_DNA"/>
</dbReference>
<reference evidence="3 4" key="2">
    <citation type="journal article" date="2016" name="Infect. Immun.">
        <title>Helicobacter saguini, a Novel Helicobacter Isolated from Cotton-Top Tamarins with Ulcerative Colitis, Has Proinflammatory Properties and Induces Typhlocolitis and Dysplasia in Gnotobiotic IL-10-/- Mice.</title>
        <authorList>
            <person name="Shen Z."/>
            <person name="Mannion A."/>
            <person name="Whary M.T."/>
            <person name="Muthupalani S."/>
            <person name="Sheh A."/>
            <person name="Feng Y."/>
            <person name="Gong G."/>
            <person name="Vandamme P."/>
            <person name="Holcombe H.R."/>
            <person name="Paster B.J."/>
            <person name="Fox J.G."/>
        </authorList>
    </citation>
    <scope>NUCLEOTIDE SEQUENCE [LARGE SCALE GENOMIC DNA]</scope>
    <source>
        <strain evidence="3 4">MIT 97-6194</strain>
    </source>
</reference>
<dbReference type="Proteomes" id="UP000477070">
    <property type="component" value="Unassembled WGS sequence"/>
</dbReference>
<evidence type="ECO:0000313" key="4">
    <source>
        <dbReference type="Proteomes" id="UP000029714"/>
    </source>
</evidence>
<comment type="caution">
    <text evidence="3">The sequence shown here is derived from an EMBL/GenBank/DDBJ whole genome shotgun (WGS) entry which is preliminary data.</text>
</comment>
<proteinExistence type="predicted"/>